<dbReference type="GeneID" id="35800038"/>
<evidence type="ECO:0000313" key="2">
    <source>
        <dbReference type="Proteomes" id="UP000004344"/>
    </source>
</evidence>
<organism evidence="1 2">
    <name type="scientific">Fischerella thermalis JSC-11</name>
    <dbReference type="NCBI Taxonomy" id="741277"/>
    <lineage>
        <taxon>Bacteria</taxon>
        <taxon>Bacillati</taxon>
        <taxon>Cyanobacteriota</taxon>
        <taxon>Cyanophyceae</taxon>
        <taxon>Nostocales</taxon>
        <taxon>Hapalosiphonaceae</taxon>
        <taxon>Fischerella</taxon>
    </lineage>
</organism>
<comment type="caution">
    <text evidence="1">The sequence shown here is derived from an EMBL/GenBank/DDBJ whole genome shotgun (WGS) entry which is preliminary data.</text>
</comment>
<dbReference type="AlphaFoldDB" id="G6FYM4"/>
<dbReference type="EMBL" id="AGIZ01000014">
    <property type="protein sequence ID" value="EHC09336.1"/>
    <property type="molecule type" value="Genomic_DNA"/>
</dbReference>
<dbReference type="PANTHER" id="PTHR35690:SF1">
    <property type="entry name" value="OS01G0363500 PROTEIN"/>
    <property type="match status" value="1"/>
</dbReference>
<proteinExistence type="predicted"/>
<reference evidence="1 2" key="1">
    <citation type="submission" date="2011-09" db="EMBL/GenBank/DDBJ databases">
        <title>The draft genome of Fischerella sp. JSC-11.</title>
        <authorList>
            <consortium name="US DOE Joint Genome Institute (JGI-PGF)"/>
            <person name="Lucas S."/>
            <person name="Han J."/>
            <person name="Lapidus A."/>
            <person name="Cheng J.-F."/>
            <person name="Goodwin L."/>
            <person name="Pitluck S."/>
            <person name="Peters L."/>
            <person name="Land M.L."/>
            <person name="Hauser L."/>
            <person name="Sarkisova S."/>
            <person name="Bryant D.A."/>
            <person name="Brown I."/>
            <person name="Woyke T.J."/>
        </authorList>
    </citation>
    <scope>NUCLEOTIDE SEQUENCE [LARGE SCALE GENOMIC DNA]</scope>
    <source>
        <strain evidence="1 2">JSC-11</strain>
    </source>
</reference>
<dbReference type="PATRIC" id="fig|741277.3.peg.3451"/>
<dbReference type="PANTHER" id="PTHR35690">
    <property type="entry name" value="OS01G0363500 PROTEIN"/>
    <property type="match status" value="1"/>
</dbReference>
<dbReference type="Proteomes" id="UP000004344">
    <property type="component" value="Unassembled WGS sequence"/>
</dbReference>
<accession>G6FYM4</accession>
<protein>
    <recommendedName>
        <fullName evidence="3">Plastid lipid-associated protein/fibrillin conserved domain-containing protein</fullName>
    </recommendedName>
</protein>
<dbReference type="RefSeq" id="WP_009459364.1">
    <property type="nucleotide sequence ID" value="NZ_AGIZ01000014.1"/>
</dbReference>
<gene>
    <name evidence="1" type="ORF">FJSC11DRAFT_3973</name>
</gene>
<sequence length="221" mass="24586">MRSPELTSPTLQHFTTVLEQAVSAYRGEASDRPAVPTVVNALLQAEKAAKQKKLTYPLTSLLGQWRLCFTTGTRKRKNRRGIELGRGFYLPKFGAAHICFAATDIAADKGEISNQVQLGGLLLKFTGPARYLGKKNLLAFDFTQMQISLFGRVVYKQQIRGGQSQTEDFYNQSIAKLPFFAFFLVTEDLIAARGRGGGLAIWIKGDKRQEAEVKQLLKGNR</sequence>
<evidence type="ECO:0000313" key="1">
    <source>
        <dbReference type="EMBL" id="EHC09336.1"/>
    </source>
</evidence>
<keyword evidence="2" id="KW-1185">Reference proteome</keyword>
<evidence type="ECO:0008006" key="3">
    <source>
        <dbReference type="Google" id="ProtNLM"/>
    </source>
</evidence>
<name>G6FYM4_9CYAN</name>